<dbReference type="EMBL" id="HG719376">
    <property type="protein sequence ID" value="CDJ57765.1"/>
    <property type="molecule type" value="Genomic_DNA"/>
</dbReference>
<feature type="region of interest" description="Disordered" evidence="1">
    <location>
        <begin position="1110"/>
        <end position="1143"/>
    </location>
</feature>
<dbReference type="GO" id="GO:0035082">
    <property type="term" value="P:axoneme assembly"/>
    <property type="evidence" value="ECO:0007669"/>
    <property type="project" value="InterPro"/>
</dbReference>
<dbReference type="PANTHER" id="PTHR15977">
    <property type="entry name" value="CILIA- AND FLAGELLA-ASSOCIATED PROTEIN 46"/>
    <property type="match status" value="1"/>
</dbReference>
<feature type="region of interest" description="Disordered" evidence="1">
    <location>
        <begin position="2258"/>
        <end position="2281"/>
    </location>
</feature>
<accession>U6M7V9</accession>
<dbReference type="GeneID" id="25334140"/>
<evidence type="ECO:0000256" key="1">
    <source>
        <dbReference type="SAM" id="MobiDB-lite"/>
    </source>
</evidence>
<dbReference type="Proteomes" id="UP000030763">
    <property type="component" value="Unassembled WGS sequence"/>
</dbReference>
<feature type="compositionally biased region" description="Polar residues" evidence="1">
    <location>
        <begin position="1110"/>
        <end position="1122"/>
    </location>
</feature>
<evidence type="ECO:0000313" key="3">
    <source>
        <dbReference type="Proteomes" id="UP000030763"/>
    </source>
</evidence>
<keyword evidence="3" id="KW-1185">Reference proteome</keyword>
<dbReference type="InterPro" id="IPR039586">
    <property type="entry name" value="CFAP46"/>
</dbReference>
<dbReference type="GO" id="GO:0060294">
    <property type="term" value="P:cilium movement involved in cell motility"/>
    <property type="evidence" value="ECO:0007669"/>
    <property type="project" value="InterPro"/>
</dbReference>
<dbReference type="PANTHER" id="PTHR15977:SF15">
    <property type="entry name" value="CILIA- AND FLAGELLA-ASSOCIATED PROTEIN 46"/>
    <property type="match status" value="1"/>
</dbReference>
<proteinExistence type="predicted"/>
<dbReference type="VEuPathDB" id="ToxoDB:EMWEY_00001540"/>
<dbReference type="OrthoDB" id="345494at2759"/>
<protein>
    <submittedName>
        <fullName evidence="2">Uncharacterized protein</fullName>
    </submittedName>
</protein>
<sequence>MDNFIQHAVKAVLVLLRPFAIEDAMQLCVEAKAAHWHSPQWHKHHHILQRKLAMIRGGLGGRQDASGPIQTKVEFPCWAGTVETAISVGRLAAKTPQAFGSAGSQKENAAGNKVDPACNDLLKAWTILDPQLPQVVRSALFSGGSPEDVDDQIYTLQKSLEPPRSAGENEHFAGYLVAKAALAQRYFPLARVMTKALERWQAGTTSVTVLQRMLETETELRLREFLCELGHQEGTGFSPPTDFSLLSASAREPCPIPDLRVQAVRRLDECLTALAHVSENGDLVEICVATMWNIARPCLGPDTRRHIYRSLQKASNALDRCQSSHMSLRVHLFHQLAQCEVEEELFKAAQATVNRALKIERSYCPVVYHGSELASASQPATSVVDNPVLATTCALESDSSLTQLANSRPLSLSLERMAQAVSQLTVAVGHSSPLEQIQNIAFGGRHDQPIGEIIEIAEDLRRRALHLLADEESKSCSRQLRVEPHNINKRAAGSSQQARASVHAKRMLSVQGESMVKKIIASYGHLVDRAQEVGDDRATERAATVLLSMVHGTEKCLDPTALNFDSHETMAPVDVRVRLTPPLETEMAVNIIEAAYALALCCSKLKASSSSGNAESGANGPAFEESDNLLEEPPLLSKESGSGSASVIKPGDNVLSEEQRVHNLLLFGARLRHFKTLDWFKSSAQRFHYGTPRAGERFSKAILEKEASTKEQLLLQCGDLLWSAATTMAAPTSAGPAESVELLKTELWTRLAAASLSVNCTTVQGLSVAYAFQALGGKCCAVPYKIPSSVSYQLQLWRGVAHVLAGLALLATDFTTEGNMWAIRHLLQACEYGKEANCVSLLLFAAKALWNAAAPVLGDERNGEHAYLAVKAALYTIPTSYRPVATTLITRMCMGLLWSLPYARKWDELFRTAEAAVLLVPKVLHTALMKLQILALTRTEMPDLFPAVCSLARSEPSSEADLLLCFARLAQKTSGVTSMVMEAYEGALNLFENDKDPHGIVVHLELAEWLLSMRRSWAKASSHIRAALDLLKRVECRQECWLPRDNQGADSDAQTDAAASSTGFMSLSGTVIRLDQLLLLQAQALKLFYSPDTSETADAMRQIVNLSSEMLEPSTRSPSEKASGQDGIIGGEENGTVGSPKDHAELDPWASTSLYEPIRLGRFGSRGNCSTAAEGSWIKRAERGQSGDKGDLASLLKSRAHRNAGTIRDTLLWSTSLTLAFRLLSKTEAHLFELGLEAWALRLTRLRAGVTEAFLLLSLQSNSSTSCVSGTGSVHPAVSLLEASFNIQVFRGAVACRFLDEAHKLQPFFSPSALRGWVAALSPATEAGEGFSTAMGRQACCFSVVTLHRTCCLISIGELLITLGEQCLLIGELGVSSLLGSAASLYLPSPQVLKECNPNIYARQIAMLATSRFRQGDVDGSLQLLDTVTNWPNAPQLELPVGLDVAEALWGLDLEAKAVLDFVAHGKKDLAHQSAVAWADMIAVASAQLVSFRHQLQLVTLEFWRADIHEVLGDSQPAFARTSGIVTSSEVAHSSDAEASADEKRRVLQQWLYESQCEDALSSSQMKSQQQCLENAVQELEAMRTVGLCRRQADKKYNCGEIWGKSLLDVQWACQCAMLRHQLSLLQARQRIIAQGRELQGLCPWIHDATEHPENRELWIEDIRSAVALADKTPKGQQRSLNYLSGALTRDSQEGRHHCIAAPELEQTFLSCIVSGHLTEATFLGEELINNVFGNGNSEQLDRGFAAIATLQAAQVAQASKLLQLQFTDPQMAESVMTQELRILEDYWREAGAVPQTQVIRRVLDSRIGFVHMTTLAELTPSTILNSWLPRNCCVVCLHCARGFVFFAAACPSIQSDGSLTTWRYFLKRRALPECLLLKNWSVSATEEPLENAATPNTSFPSYCTYPRQVHAILGDLFDALAAQMLYWSLTSMLNQGQPATLGESKSHLLLLPDIRLSHFPFERLPTLKRLFGHRISRDFSLHMFARRMQHHESAFASSHPRKTVPEMHTGFGRESMILLPESTMYPNLQNRVEGELQPGTEEAQMDLLPVEDENPPATDFESPSALPPKTVISPLVAPPSCPNRDWRRAVVAELAAIKKSATGDACPGLPPCTSFVPELLCSKSPQVAWIPSLDRMVQRCQDLNYVFAGMNLGHISLLGLVPMGREQPQLEHGTDVCRFPEFTHYCQEQRVLGLSKGAETILMLSIRGVGTVVAVDAILTDEQEADLTKRFLAEVAGSQVQICSALESLSGSSVEGGRARLSTKRHPQHKIEPSENERFSSELPEYRFGTENSEKEGLAGGIRIYGLPWIGRLASQKNAVKAELQKAPSQRGRK</sequence>
<gene>
    <name evidence="2" type="ORF">EMWEY_00001540</name>
</gene>
<reference evidence="2" key="2">
    <citation type="submission" date="2013-10" db="EMBL/GenBank/DDBJ databases">
        <authorList>
            <person name="Aslett M."/>
        </authorList>
    </citation>
    <scope>NUCLEOTIDE SEQUENCE [LARGE SCALE GENOMIC DNA]</scope>
    <source>
        <strain evidence="2">Weybridge</strain>
    </source>
</reference>
<organism evidence="2 3">
    <name type="scientific">Eimeria maxima</name>
    <name type="common">Coccidian parasite</name>
    <dbReference type="NCBI Taxonomy" id="5804"/>
    <lineage>
        <taxon>Eukaryota</taxon>
        <taxon>Sar</taxon>
        <taxon>Alveolata</taxon>
        <taxon>Apicomplexa</taxon>
        <taxon>Conoidasida</taxon>
        <taxon>Coccidia</taxon>
        <taxon>Eucoccidiorida</taxon>
        <taxon>Eimeriorina</taxon>
        <taxon>Eimeriidae</taxon>
        <taxon>Eimeria</taxon>
    </lineage>
</organism>
<dbReference type="RefSeq" id="XP_013334413.1">
    <property type="nucleotide sequence ID" value="XM_013478959.1"/>
</dbReference>
<reference evidence="2" key="1">
    <citation type="submission" date="2013-10" db="EMBL/GenBank/DDBJ databases">
        <title>Genomic analysis of the causative agents of coccidiosis in chickens.</title>
        <authorList>
            <person name="Reid A.J."/>
            <person name="Blake D."/>
            <person name="Billington K."/>
            <person name="Browne H."/>
            <person name="Dunn M."/>
            <person name="Hung S."/>
            <person name="Kawahara F."/>
            <person name="Miranda-Saavedra D."/>
            <person name="Mourier T."/>
            <person name="Nagra H."/>
            <person name="Otto T.D."/>
            <person name="Rawlings N."/>
            <person name="Sanchez A."/>
            <person name="Sanders M."/>
            <person name="Subramaniam C."/>
            <person name="Tay Y."/>
            <person name="Dear P."/>
            <person name="Doerig C."/>
            <person name="Gruber A."/>
            <person name="Parkinson J."/>
            <person name="Shirley M."/>
            <person name="Wan K.L."/>
            <person name="Berriman M."/>
            <person name="Tomley F."/>
            <person name="Pain A."/>
        </authorList>
    </citation>
    <scope>NUCLEOTIDE SEQUENCE [LARGE SCALE GENOMIC DNA]</scope>
    <source>
        <strain evidence="2">Weybridge</strain>
    </source>
</reference>
<evidence type="ECO:0000313" key="2">
    <source>
        <dbReference type="EMBL" id="CDJ57765.1"/>
    </source>
</evidence>
<dbReference type="OMA" id="WNMARPL"/>
<feature type="compositionally biased region" description="Basic and acidic residues" evidence="1">
    <location>
        <begin position="2270"/>
        <end position="2281"/>
    </location>
</feature>
<name>U6M7V9_EIMMA</name>